<name>A0A9J7N9F9_BRAFL</name>
<keyword evidence="3" id="KW-1185">Reference proteome</keyword>
<feature type="region of interest" description="Disordered" evidence="1">
    <location>
        <begin position="198"/>
        <end position="221"/>
    </location>
</feature>
<feature type="transmembrane region" description="Helical" evidence="2">
    <location>
        <begin position="60"/>
        <end position="80"/>
    </location>
</feature>
<evidence type="ECO:0000313" key="4">
    <source>
        <dbReference type="RefSeq" id="XP_035695629.1"/>
    </source>
</evidence>
<keyword evidence="2" id="KW-0812">Transmembrane</keyword>
<gene>
    <name evidence="4" type="primary">LOC118429261</name>
</gene>
<keyword evidence="2" id="KW-1133">Transmembrane helix</keyword>
<reference evidence="4" key="2">
    <citation type="submission" date="2025-08" db="UniProtKB">
        <authorList>
            <consortium name="RefSeq"/>
        </authorList>
    </citation>
    <scope>IDENTIFICATION</scope>
    <source>
        <strain evidence="4">S238N-H82</strain>
        <tissue evidence="4">Testes</tissue>
    </source>
</reference>
<sequence>MLNPRFSTVRSDLWRPTRPQRATHLIETGHSQPPEMLALSVLSTDLNQSDENKKRRLKRCIFALTFVLFSVLVILIYRYSTVASQIMVGVATPLFIGAILFECCCRTKALHGARPGQQCVTVGIRDFEEPSTTLLGYDPQATLPPYTRVEEEPPQYDVICNGQTASYPGAELQMPLSYPDTSQPLESRDQEQTMQDVCNTATYNQVPPPPYEEAVSPVKEQ</sequence>
<evidence type="ECO:0000256" key="2">
    <source>
        <dbReference type="SAM" id="Phobius"/>
    </source>
</evidence>
<dbReference type="AlphaFoldDB" id="A0A9J7N9F9"/>
<feature type="transmembrane region" description="Helical" evidence="2">
    <location>
        <begin position="86"/>
        <end position="105"/>
    </location>
</feature>
<dbReference type="GeneID" id="118429261"/>
<protein>
    <submittedName>
        <fullName evidence="4">Uncharacterized protein LOC118429261 isoform X2</fullName>
    </submittedName>
</protein>
<evidence type="ECO:0000313" key="3">
    <source>
        <dbReference type="Proteomes" id="UP000001554"/>
    </source>
</evidence>
<accession>A0A9J7N9F9</accession>
<organism evidence="3 4">
    <name type="scientific">Branchiostoma floridae</name>
    <name type="common">Florida lancelet</name>
    <name type="synonym">Amphioxus</name>
    <dbReference type="NCBI Taxonomy" id="7739"/>
    <lineage>
        <taxon>Eukaryota</taxon>
        <taxon>Metazoa</taxon>
        <taxon>Chordata</taxon>
        <taxon>Cephalochordata</taxon>
        <taxon>Leptocardii</taxon>
        <taxon>Amphioxiformes</taxon>
        <taxon>Branchiostomatidae</taxon>
        <taxon>Branchiostoma</taxon>
    </lineage>
</organism>
<dbReference type="Proteomes" id="UP000001554">
    <property type="component" value="Chromosome 13"/>
</dbReference>
<reference evidence="3" key="1">
    <citation type="journal article" date="2020" name="Nat. Ecol. Evol.">
        <title>Deeply conserved synteny resolves early events in vertebrate evolution.</title>
        <authorList>
            <person name="Simakov O."/>
            <person name="Marletaz F."/>
            <person name="Yue J.X."/>
            <person name="O'Connell B."/>
            <person name="Jenkins J."/>
            <person name="Brandt A."/>
            <person name="Calef R."/>
            <person name="Tung C.H."/>
            <person name="Huang T.K."/>
            <person name="Schmutz J."/>
            <person name="Satoh N."/>
            <person name="Yu J.K."/>
            <person name="Putnam N.H."/>
            <person name="Green R.E."/>
            <person name="Rokhsar D.S."/>
        </authorList>
    </citation>
    <scope>NUCLEOTIDE SEQUENCE [LARGE SCALE GENOMIC DNA]</scope>
    <source>
        <strain evidence="3">S238N-H82</strain>
    </source>
</reference>
<keyword evidence="2" id="KW-0472">Membrane</keyword>
<dbReference type="RefSeq" id="XP_035695629.1">
    <property type="nucleotide sequence ID" value="XM_035839736.1"/>
</dbReference>
<evidence type="ECO:0000256" key="1">
    <source>
        <dbReference type="SAM" id="MobiDB-lite"/>
    </source>
</evidence>
<proteinExistence type="predicted"/>